<dbReference type="SUPFAM" id="SSF81653">
    <property type="entry name" value="Calcium ATPase, transduction domain A"/>
    <property type="match status" value="1"/>
</dbReference>
<evidence type="ECO:0000313" key="19">
    <source>
        <dbReference type="EMBL" id="CAK0781101.1"/>
    </source>
</evidence>
<dbReference type="Gene3D" id="3.40.50.1000">
    <property type="entry name" value="HAD superfamily/HAD-like"/>
    <property type="match status" value="1"/>
</dbReference>
<feature type="binding site" evidence="13">
    <location>
        <position position="404"/>
    </location>
    <ligand>
        <name>ATP</name>
        <dbReference type="ChEBI" id="CHEBI:30616"/>
    </ligand>
</feature>
<feature type="transmembrane region" description="Helical" evidence="15">
    <location>
        <begin position="902"/>
        <end position="923"/>
    </location>
</feature>
<evidence type="ECO:0000256" key="3">
    <source>
        <dbReference type="ARBA" id="ARBA00022692"/>
    </source>
</evidence>
<feature type="transmembrane region" description="Helical" evidence="15">
    <location>
        <begin position="283"/>
        <end position="305"/>
    </location>
</feature>
<keyword evidence="10 15" id="KW-0472">Membrane</keyword>
<dbReference type="InterPro" id="IPR006539">
    <property type="entry name" value="P-type_ATPase_IV"/>
</dbReference>
<organism evidence="19 20">
    <name type="scientific">Coccomyxa viridis</name>
    <dbReference type="NCBI Taxonomy" id="1274662"/>
    <lineage>
        <taxon>Eukaryota</taxon>
        <taxon>Viridiplantae</taxon>
        <taxon>Chlorophyta</taxon>
        <taxon>core chlorophytes</taxon>
        <taxon>Trebouxiophyceae</taxon>
        <taxon>Trebouxiophyceae incertae sedis</taxon>
        <taxon>Coccomyxaceae</taxon>
        <taxon>Coccomyxa</taxon>
    </lineage>
</organism>
<evidence type="ECO:0000256" key="5">
    <source>
        <dbReference type="ARBA" id="ARBA00022741"/>
    </source>
</evidence>
<dbReference type="InterPro" id="IPR023299">
    <property type="entry name" value="ATPase_P-typ_cyto_dom_N"/>
</dbReference>
<keyword evidence="5 13" id="KW-0547">Nucleotide-binding</keyword>
<evidence type="ECO:0000256" key="15">
    <source>
        <dbReference type="RuleBase" id="RU362033"/>
    </source>
</evidence>
<dbReference type="SFLD" id="SFLDS00003">
    <property type="entry name" value="Haloacid_Dehalogenase"/>
    <property type="match status" value="1"/>
</dbReference>
<keyword evidence="3 15" id="KW-0812">Transmembrane</keyword>
<feature type="transmembrane region" description="Helical" evidence="15">
    <location>
        <begin position="976"/>
        <end position="996"/>
    </location>
</feature>
<dbReference type="GO" id="GO:0000287">
    <property type="term" value="F:magnesium ion binding"/>
    <property type="evidence" value="ECO:0007669"/>
    <property type="project" value="UniProtKB-UniRule"/>
</dbReference>
<sequence length="1379" mass="151395">MIPVKPRIKAPAKSHQPRVLFFNDGQTHAAFQGNYVSTTKYTIVTYLPKALFEQFRRIANVYFTLVAAISCTSLSPVRPITTFLPLAIVLGVSMFKEALEDIQRFQADREVNKRGVLVFNPVTNAWVRKQWRDIVVGEIIKVEKDHFFPADLLLVSSTNDDGIAYVETMNLDGETNLKIKKALDQTKGLTETNLSDFKGEIHCEQPNASLYTFTGNLILKRAHARSGTIALSPASILLRGSSLRNTKSILGLVIFAGHETKVMKNATLPPSKRSRIEHQMDKMIVFMFVLLFAMCLVGAILFAIWTKKLSPRMWYLAPEQAPTAFNPSNPILAGVYSFVTSFVLYGYLIPISLYVSLEMVKVCQALVFINRDQAMYHEETDTPALARTSNLNEELGMVNTILSDKTGTLTRNVMEFFKCSIAGVSYGTGITEIERVAAARKSQALPVATDAAAAKQWRAPAFNFYDARLLGGAWRGAERPDIVREFFRVLSVCHTVIPDGPEDPAYIKYQAESPDEAALVAAGKAFGFFFHRRNHTSVLVREPRGDAEVECEYEILNILEFDSTRKRMSVICRNPEGNIMLYCKGADTVIYERLDPANPLNGRLKQLTRDHMEAYGEAGLRTLCLACVELEPAAYDAWQERYFAAKTALQGREERLAAVAEEIEKRLQLLGCTAIEDKLQAGVPQCIERLAAAGIRIWVLTGDKRETAINVGFACSLLQTDMAQHIVSASTKEVSALEDSGRLDEAEALARASVKEQLGNTLRRMAGGEPPPPGGHALIIDGKALTHALGDDTKDSLLAVGQACAAVVCCRVSPKQKALVTALVKSTGDVTVGIGDGANDVGMIQEAHIGVGISGQEGMQAVMSADFAVAQFRFLEPLLLVHGRWSYLRIARMVSYFFYKNLLFGLTIFFYNALCFFSGQIIFNDFYMSLYNVIFSVLPPLVIGIFDQDVNREMSRLYAGLYQAGPKNLYFRPRALAGWLLNAVFQAAVMFVMVMYATQAIYSDRSFGTTFSHWEVGSILFTVVIVTVHLEIASVLDHWTPFHHLSIWFSVLIWFIYLLCYGEFPLTLSQAIYHMFVEVLAPAPVFWLIVLVTPFACVLPGFFIRRVCRRLYPDDRALVMEMQSLVKSGKMQRIKSNAVLQNARSSMVDLAARPLDRKVSINTGYVPGDAPGASSFFTPKAARKASRLAMQNPVIAQLDTALSRDPARHRSRSMSGSDFGSPPSTAPHTSFAPSAGSARTSSEEESHTRGPSGSDGGHRQRSLSGASASAARLDERRPSLLAASSSLAGLTIPEKQIAADFGPATTSLMPSLEPAGPASVSERGTARRPSQQGTSVVPRFSPGEPPVAAAAAAPGAETSAHARVHGRFAPSSARPGNRL</sequence>
<dbReference type="GO" id="GO:0005886">
    <property type="term" value="C:plasma membrane"/>
    <property type="evidence" value="ECO:0007669"/>
    <property type="project" value="TreeGrafter"/>
</dbReference>
<dbReference type="SUPFAM" id="SSF81665">
    <property type="entry name" value="Calcium ATPase, transmembrane domain M"/>
    <property type="match status" value="1"/>
</dbReference>
<gene>
    <name evidence="19" type="ORF">CVIRNUC_005285</name>
</gene>
<feature type="binding site" evidence="13">
    <location>
        <position position="516"/>
    </location>
    <ligand>
        <name>ATP</name>
        <dbReference type="ChEBI" id="CHEBI:30616"/>
    </ligand>
</feature>
<feature type="binding site" evidence="13">
    <location>
        <position position="811"/>
    </location>
    <ligand>
        <name>ATP</name>
        <dbReference type="ChEBI" id="CHEBI:30616"/>
    </ligand>
</feature>
<feature type="binding site" evidence="13">
    <location>
        <position position="702"/>
    </location>
    <ligand>
        <name>ATP</name>
        <dbReference type="ChEBI" id="CHEBI:30616"/>
    </ligand>
</feature>
<dbReference type="InterPro" id="IPR023298">
    <property type="entry name" value="ATPase_P-typ_TM_dom_sf"/>
</dbReference>
<evidence type="ECO:0000256" key="16">
    <source>
        <dbReference type="SAM" id="MobiDB-lite"/>
    </source>
</evidence>
<feature type="binding site" evidence="13">
    <location>
        <position position="621"/>
    </location>
    <ligand>
        <name>ATP</name>
        <dbReference type="ChEBI" id="CHEBI:30616"/>
    </ligand>
</feature>
<dbReference type="Pfam" id="PF13246">
    <property type="entry name" value="Cation_ATPase"/>
    <property type="match status" value="1"/>
</dbReference>
<evidence type="ECO:0000259" key="17">
    <source>
        <dbReference type="Pfam" id="PF16209"/>
    </source>
</evidence>
<comment type="caution">
    <text evidence="19">The sequence shown here is derived from an EMBL/GenBank/DDBJ whole genome shotgun (WGS) entry which is preliminary data.</text>
</comment>
<feature type="binding site" evidence="13">
    <location>
        <position position="703"/>
    </location>
    <ligand>
        <name>ATP</name>
        <dbReference type="ChEBI" id="CHEBI:30616"/>
    </ligand>
</feature>
<dbReference type="SFLD" id="SFLDG00002">
    <property type="entry name" value="C1.7:_P-type_atpase_like"/>
    <property type="match status" value="1"/>
</dbReference>
<keyword evidence="4 14" id="KW-0479">Metal-binding</keyword>
<dbReference type="EMBL" id="CAUYUE010000006">
    <property type="protein sequence ID" value="CAK0781101.1"/>
    <property type="molecule type" value="Genomic_DNA"/>
</dbReference>
<protein>
    <recommendedName>
        <fullName evidence="15">Phospholipid-transporting ATPase</fullName>
        <ecNumber evidence="15">7.6.2.1</ecNumber>
    </recommendedName>
</protein>
<feature type="transmembrane region" description="Helical" evidence="15">
    <location>
        <begin position="929"/>
        <end position="946"/>
    </location>
</feature>
<dbReference type="Proteomes" id="UP001314263">
    <property type="component" value="Unassembled WGS sequence"/>
</dbReference>
<dbReference type="InterPro" id="IPR032631">
    <property type="entry name" value="P-type_ATPase_N"/>
</dbReference>
<dbReference type="InterPro" id="IPR023214">
    <property type="entry name" value="HAD_sf"/>
</dbReference>
<comment type="similarity">
    <text evidence="2 15">Belongs to the cation transport ATPase (P-type) (TC 3.A.3) family. Type IV subfamily.</text>
</comment>
<feature type="binding site" evidence="13">
    <location>
        <position position="817"/>
    </location>
    <ligand>
        <name>ATP</name>
        <dbReference type="ChEBI" id="CHEBI:30616"/>
    </ligand>
</feature>
<dbReference type="SUPFAM" id="SSF81660">
    <property type="entry name" value="Metal cation-transporting ATPase, ATP-binding domain N"/>
    <property type="match status" value="1"/>
</dbReference>
<feature type="binding site" evidence="13">
    <location>
        <position position="561"/>
    </location>
    <ligand>
        <name>ATP</name>
        <dbReference type="ChEBI" id="CHEBI:30616"/>
    </ligand>
</feature>
<evidence type="ECO:0000259" key="18">
    <source>
        <dbReference type="Pfam" id="PF16212"/>
    </source>
</evidence>
<evidence type="ECO:0000256" key="6">
    <source>
        <dbReference type="ARBA" id="ARBA00022840"/>
    </source>
</evidence>
<reference evidence="19 20" key="1">
    <citation type="submission" date="2023-10" db="EMBL/GenBank/DDBJ databases">
        <authorList>
            <person name="Maclean D."/>
            <person name="Macfadyen A."/>
        </authorList>
    </citation>
    <scope>NUCLEOTIDE SEQUENCE [LARGE SCALE GENOMIC DNA]</scope>
</reference>
<feature type="region of interest" description="Disordered" evidence="16">
    <location>
        <begin position="1199"/>
        <end position="1272"/>
    </location>
</feature>
<dbReference type="SFLD" id="SFLDF00027">
    <property type="entry name" value="p-type_atpase"/>
    <property type="match status" value="1"/>
</dbReference>
<dbReference type="Gene3D" id="2.70.150.10">
    <property type="entry name" value="Calcium-transporting ATPase, cytoplasmic transduction domain A"/>
    <property type="match status" value="1"/>
</dbReference>
<proteinExistence type="inferred from homology"/>
<evidence type="ECO:0000256" key="11">
    <source>
        <dbReference type="ARBA" id="ARBA00034036"/>
    </source>
</evidence>
<dbReference type="NCBIfam" id="TIGR01652">
    <property type="entry name" value="ATPase-Plipid"/>
    <property type="match status" value="1"/>
</dbReference>
<evidence type="ECO:0000256" key="9">
    <source>
        <dbReference type="ARBA" id="ARBA00022989"/>
    </source>
</evidence>
<comment type="cofactor">
    <cofactor evidence="14">
        <name>Mg(2+)</name>
        <dbReference type="ChEBI" id="CHEBI:18420"/>
    </cofactor>
</comment>
<dbReference type="PROSITE" id="PS00154">
    <property type="entry name" value="ATPASE_E1_E2"/>
    <property type="match status" value="1"/>
</dbReference>
<evidence type="ECO:0000256" key="13">
    <source>
        <dbReference type="PIRSR" id="PIRSR606539-2"/>
    </source>
</evidence>
<dbReference type="InterPro" id="IPR018303">
    <property type="entry name" value="ATPase_P-typ_P_site"/>
</dbReference>
<dbReference type="Pfam" id="PF16209">
    <property type="entry name" value="PhoLip_ATPase_N"/>
    <property type="match status" value="1"/>
</dbReference>
<evidence type="ECO:0000256" key="7">
    <source>
        <dbReference type="ARBA" id="ARBA00022842"/>
    </source>
</evidence>
<dbReference type="NCBIfam" id="TIGR01494">
    <property type="entry name" value="ATPase_P-type"/>
    <property type="match status" value="1"/>
</dbReference>
<evidence type="ECO:0000256" key="2">
    <source>
        <dbReference type="ARBA" id="ARBA00008109"/>
    </source>
</evidence>
<accession>A0AAV1I5T7</accession>
<comment type="subcellular location">
    <subcellularLocation>
        <location evidence="1 15">Membrane</location>
        <topology evidence="1 15">Multi-pass membrane protein</topology>
    </subcellularLocation>
</comment>
<evidence type="ECO:0000256" key="10">
    <source>
        <dbReference type="ARBA" id="ARBA00023136"/>
    </source>
</evidence>
<dbReference type="FunFam" id="3.40.1110.10:FF:000029">
    <property type="entry name" value="Phospholipid-transporting ATPase"/>
    <property type="match status" value="1"/>
</dbReference>
<dbReference type="InterPro" id="IPR044492">
    <property type="entry name" value="P_typ_ATPase_HD_dom"/>
</dbReference>
<feature type="domain" description="P-type ATPase C-terminal" evidence="18">
    <location>
        <begin position="862"/>
        <end position="1113"/>
    </location>
</feature>
<dbReference type="InterPro" id="IPR008250">
    <property type="entry name" value="ATPase_P-typ_transduc_dom_A_sf"/>
</dbReference>
<dbReference type="SUPFAM" id="SSF56784">
    <property type="entry name" value="HAD-like"/>
    <property type="match status" value="1"/>
</dbReference>
<feature type="binding site" evidence="14">
    <location>
        <position position="840"/>
    </location>
    <ligand>
        <name>Mg(2+)</name>
        <dbReference type="ChEBI" id="CHEBI:18420"/>
    </ligand>
</feature>
<evidence type="ECO:0000313" key="20">
    <source>
        <dbReference type="Proteomes" id="UP001314263"/>
    </source>
</evidence>
<dbReference type="GO" id="GO:0005524">
    <property type="term" value="F:ATP binding"/>
    <property type="evidence" value="ECO:0007669"/>
    <property type="project" value="UniProtKB-UniRule"/>
</dbReference>
<evidence type="ECO:0000256" key="1">
    <source>
        <dbReference type="ARBA" id="ARBA00004141"/>
    </source>
</evidence>
<feature type="binding site" evidence="13">
    <location>
        <position position="406"/>
    </location>
    <ligand>
        <name>ATP</name>
        <dbReference type="ChEBI" id="CHEBI:30616"/>
    </ligand>
</feature>
<dbReference type="InterPro" id="IPR036412">
    <property type="entry name" value="HAD-like_sf"/>
</dbReference>
<evidence type="ECO:0000256" key="8">
    <source>
        <dbReference type="ARBA" id="ARBA00022967"/>
    </source>
</evidence>
<feature type="transmembrane region" description="Helical" evidence="15">
    <location>
        <begin position="1045"/>
        <end position="1064"/>
    </location>
</feature>
<evidence type="ECO:0000256" key="14">
    <source>
        <dbReference type="PIRSR" id="PIRSR606539-3"/>
    </source>
</evidence>
<keyword evidence="7 14" id="KW-0460">Magnesium</keyword>
<dbReference type="GO" id="GO:0140326">
    <property type="term" value="F:ATPase-coupled intramembrane lipid transporter activity"/>
    <property type="evidence" value="ECO:0007669"/>
    <property type="project" value="UniProtKB-EC"/>
</dbReference>
<keyword evidence="9 15" id="KW-1133">Transmembrane helix</keyword>
<dbReference type="PANTHER" id="PTHR24092:SF150">
    <property type="entry name" value="PHOSPHOLIPID-TRANSPORTING ATPASE"/>
    <property type="match status" value="1"/>
</dbReference>
<evidence type="ECO:0000256" key="4">
    <source>
        <dbReference type="ARBA" id="ARBA00022723"/>
    </source>
</evidence>
<dbReference type="FunFam" id="3.40.50.1000:FF:000014">
    <property type="entry name" value="Phospholipid-transporting ATPase"/>
    <property type="match status" value="1"/>
</dbReference>
<dbReference type="InterPro" id="IPR032630">
    <property type="entry name" value="P_typ_ATPase_c"/>
</dbReference>
<dbReference type="PANTHER" id="PTHR24092">
    <property type="entry name" value="PROBABLE PHOSPHOLIPID-TRANSPORTING ATPASE"/>
    <property type="match status" value="1"/>
</dbReference>
<feature type="binding site" evidence="14">
    <location>
        <position position="836"/>
    </location>
    <ligand>
        <name>Mg(2+)</name>
        <dbReference type="ChEBI" id="CHEBI:18420"/>
    </ligand>
</feature>
<feature type="binding site" evidence="13">
    <location>
        <position position="701"/>
    </location>
    <ligand>
        <name>ATP</name>
        <dbReference type="ChEBI" id="CHEBI:30616"/>
    </ligand>
</feature>
<dbReference type="InterPro" id="IPR001757">
    <property type="entry name" value="P_typ_ATPase"/>
</dbReference>
<feature type="binding site" evidence="13">
    <location>
        <position position="405"/>
    </location>
    <ligand>
        <name>ATP</name>
        <dbReference type="ChEBI" id="CHEBI:30616"/>
    </ligand>
</feature>
<dbReference type="CDD" id="cd02073">
    <property type="entry name" value="P-type_ATPase_APLT_Dnf-like"/>
    <property type="match status" value="1"/>
</dbReference>
<feature type="compositionally biased region" description="Low complexity" evidence="16">
    <location>
        <begin position="1346"/>
        <end position="1361"/>
    </location>
</feature>
<name>A0AAV1I5T7_9CHLO</name>
<feature type="compositionally biased region" description="Low complexity" evidence="16">
    <location>
        <begin position="1262"/>
        <end position="1271"/>
    </location>
</feature>
<feature type="binding site" evidence="14">
    <location>
        <position position="404"/>
    </location>
    <ligand>
        <name>Mg(2+)</name>
        <dbReference type="ChEBI" id="CHEBI:18420"/>
    </ligand>
</feature>
<feature type="binding site" evidence="14">
    <location>
        <position position="406"/>
    </location>
    <ligand>
        <name>Mg(2+)</name>
        <dbReference type="ChEBI" id="CHEBI:18420"/>
    </ligand>
</feature>
<dbReference type="EC" id="7.6.2.1" evidence="15"/>
<feature type="transmembrane region" description="Helical" evidence="15">
    <location>
        <begin position="1084"/>
        <end position="1104"/>
    </location>
</feature>
<feature type="region of interest" description="Disordered" evidence="16">
    <location>
        <begin position="1304"/>
        <end position="1379"/>
    </location>
</feature>
<feature type="binding site" evidence="13">
    <location>
        <position position="839"/>
    </location>
    <ligand>
        <name>ATP</name>
        <dbReference type="ChEBI" id="CHEBI:30616"/>
    </ligand>
</feature>
<keyword evidence="6 13" id="KW-0067">ATP-binding</keyword>
<feature type="binding site" evidence="13">
    <location>
        <position position="840"/>
    </location>
    <ligand>
        <name>ATP</name>
        <dbReference type="ChEBI" id="CHEBI:30616"/>
    </ligand>
</feature>
<dbReference type="GO" id="GO:0016887">
    <property type="term" value="F:ATP hydrolysis activity"/>
    <property type="evidence" value="ECO:0007669"/>
    <property type="project" value="InterPro"/>
</dbReference>
<feature type="transmembrane region" description="Helical" evidence="15">
    <location>
        <begin position="1016"/>
        <end position="1033"/>
    </location>
</feature>
<dbReference type="Pfam" id="PF16212">
    <property type="entry name" value="PhoLip_ATPase_C"/>
    <property type="match status" value="1"/>
</dbReference>
<feature type="binding site" evidence="13">
    <location>
        <position position="584"/>
    </location>
    <ligand>
        <name>ATP</name>
        <dbReference type="ChEBI" id="CHEBI:30616"/>
    </ligand>
</feature>
<keyword evidence="20" id="KW-1185">Reference proteome</keyword>
<evidence type="ECO:0000256" key="12">
    <source>
        <dbReference type="PIRSR" id="PIRSR606539-1"/>
    </source>
</evidence>
<feature type="active site" description="4-aspartylphosphate intermediate" evidence="12">
    <location>
        <position position="404"/>
    </location>
</feature>
<feature type="domain" description="P-type ATPase N-terminal" evidence="17">
    <location>
        <begin position="23"/>
        <end position="82"/>
    </location>
</feature>
<dbReference type="PRINTS" id="PR00119">
    <property type="entry name" value="CATATPASE"/>
</dbReference>
<feature type="compositionally biased region" description="Polar residues" evidence="16">
    <location>
        <begin position="1213"/>
        <end position="1240"/>
    </location>
</feature>
<dbReference type="Gene3D" id="3.40.1110.10">
    <property type="entry name" value="Calcium-transporting ATPase, cytoplasmic domain N"/>
    <property type="match status" value="1"/>
</dbReference>
<keyword evidence="8 15" id="KW-1278">Translocase</keyword>
<feature type="transmembrane region" description="Helical" evidence="15">
    <location>
        <begin position="331"/>
        <end position="355"/>
    </location>
</feature>
<comment type="catalytic activity">
    <reaction evidence="11 15">
        <text>ATP + H2O + phospholipidSide 1 = ADP + phosphate + phospholipidSide 2.</text>
        <dbReference type="EC" id="7.6.2.1"/>
    </reaction>
</comment>
<dbReference type="GO" id="GO:0045332">
    <property type="term" value="P:phospholipid translocation"/>
    <property type="evidence" value="ECO:0007669"/>
    <property type="project" value="TreeGrafter"/>
</dbReference>